<dbReference type="NCBIfam" id="NF045487">
    <property type="entry name" value="ASRP"/>
    <property type="match status" value="1"/>
</dbReference>
<feature type="coiled-coil region" evidence="2">
    <location>
        <begin position="123"/>
        <end position="268"/>
    </location>
</feature>
<dbReference type="Proteomes" id="UP000427373">
    <property type="component" value="Chromosome"/>
</dbReference>
<dbReference type="Gene3D" id="1.10.287.510">
    <property type="entry name" value="Helix hairpin bin"/>
    <property type="match status" value="1"/>
</dbReference>
<dbReference type="EMBL" id="CP045484">
    <property type="protein sequence ID" value="QGR17750.1"/>
    <property type="molecule type" value="Genomic_DNA"/>
</dbReference>
<name>A0A650CIV6_SULOH</name>
<reference evidence="3 6" key="2">
    <citation type="submission" date="2020-08" db="EMBL/GenBank/DDBJ databases">
        <title>Genomic Encyclopedia of Type Strains, Phase IV (KMG-IV): sequencing the most valuable type-strain genomes for metagenomic binning, comparative biology and taxonomic classification.</title>
        <authorList>
            <person name="Goeker M."/>
        </authorList>
    </citation>
    <scope>NUCLEOTIDE SEQUENCE [LARGE SCALE GENOMIC DNA]</scope>
    <source>
        <strain evidence="3 6">DSM 12421</strain>
    </source>
</reference>
<accession>A0A650CIV6</accession>
<dbReference type="RefSeq" id="WP_156015214.1">
    <property type="nucleotide sequence ID" value="NZ_CP045484.1"/>
</dbReference>
<dbReference type="PANTHER" id="PTHR32114:SF2">
    <property type="entry name" value="ABC TRANSPORTER ABCH.3"/>
    <property type="match status" value="1"/>
</dbReference>
<evidence type="ECO:0000313" key="6">
    <source>
        <dbReference type="Proteomes" id="UP000582213"/>
    </source>
</evidence>
<keyword evidence="3" id="KW-0540">Nuclease</keyword>
<evidence type="ECO:0000256" key="2">
    <source>
        <dbReference type="SAM" id="Coils"/>
    </source>
</evidence>
<evidence type="ECO:0000313" key="4">
    <source>
        <dbReference type="EMBL" id="QGR17750.1"/>
    </source>
</evidence>
<dbReference type="GO" id="GO:0004527">
    <property type="term" value="F:exonuclease activity"/>
    <property type="evidence" value="ECO:0007669"/>
    <property type="project" value="UniProtKB-KW"/>
</dbReference>
<dbReference type="PANTHER" id="PTHR32114">
    <property type="entry name" value="ABC TRANSPORTER ABCH.3"/>
    <property type="match status" value="1"/>
</dbReference>
<dbReference type="InterPro" id="IPR027417">
    <property type="entry name" value="P-loop_NTPase"/>
</dbReference>
<sequence length="584" mass="68437">MKVRVSNIGGITRELTISVEKGLTLYKAPNAYGKTSLTKALVSLLTSSITAADLLNVFSDEGYVEVELDNKLYYRRFHRIKNKIEEEKNLIMDDDRALLLSYFSPENQLLARIITGDENVEWFISKTSKVQELKAKKEELERKLTELKTRQEELTKKYQEIKDISRELERIYEEIDRLERERKNLQKNAAQTIILTRQNRLTELKSRVETRQKELRDNQARLEKLDKEIEELKQKADQTLKEKIRSELTELDKKLQELSSKKNSIDIEIGVLNRVLDEIKESEKEHASVCHVCGSKVDPSIWKTRMDIISKELENANRSKNELLTELNSTIARKNELEAKIKEIEKAEKMLAEKQIQRENLAIKIETIKHQIAEYERQIKELEEKINEINEIYSMGEGESEIDKKLEELKKKRGDLEYQLQTLGVSSKILEEITTVQNQIEEITKQIDDLQREYIRRLTVIRERFTEMATSLLKELEFDFTAEIDNNYRLIVKRMGAQLEIRKLSSSERTTLALILVLVALKEYFKTPYFIVDESFMTFDQKRFEKLVKYLNGVVDYIIITKSDEMVQLTNEIIPATMAHQVVS</sequence>
<dbReference type="AlphaFoldDB" id="A0A650CIV6"/>
<evidence type="ECO:0000313" key="5">
    <source>
        <dbReference type="Proteomes" id="UP000427373"/>
    </source>
</evidence>
<dbReference type="SUPFAM" id="SSF52540">
    <property type="entry name" value="P-loop containing nucleoside triphosphate hydrolases"/>
    <property type="match status" value="2"/>
</dbReference>
<protein>
    <submittedName>
        <fullName evidence="3">DNA repair exonuclease SbcCD ATPase subunit</fullName>
    </submittedName>
</protein>
<gene>
    <name evidence="4" type="ORF">D1869_11605</name>
    <name evidence="3" type="ORF">HNQ62_001196</name>
</gene>
<dbReference type="KEGG" id="soh:D1869_11605"/>
<keyword evidence="3" id="KW-0269">Exonuclease</keyword>
<dbReference type="Gene3D" id="3.40.50.300">
    <property type="entry name" value="P-loop containing nucleotide triphosphate hydrolases"/>
    <property type="match status" value="2"/>
</dbReference>
<feature type="coiled-coil region" evidence="2">
    <location>
        <begin position="306"/>
        <end position="399"/>
    </location>
</feature>
<keyword evidence="5" id="KW-1185">Reference proteome</keyword>
<reference evidence="4 5" key="1">
    <citation type="submission" date="2019-10" db="EMBL/GenBank/DDBJ databases">
        <title>Genome Sequences from Six Type Strain Members of the Archaeal Family Sulfolobaceae: Acidianus ambivalens, Acidianus infernus, Metallosphaera prunae, Stygiolobus azoricus, Sulfolobus metallicus, and Sulfurisphaera ohwakuensis.</title>
        <authorList>
            <person name="Counts J.A."/>
            <person name="Kelly R.M."/>
        </authorList>
    </citation>
    <scope>NUCLEOTIDE SEQUENCE [LARGE SCALE GENOMIC DNA]</scope>
    <source>
        <strain evidence="4 5">TA-1</strain>
    </source>
</reference>
<proteinExistence type="predicted"/>
<dbReference type="Proteomes" id="UP000582213">
    <property type="component" value="Unassembled WGS sequence"/>
</dbReference>
<dbReference type="EMBL" id="JACHFY010000004">
    <property type="protein sequence ID" value="MBB5253435.1"/>
    <property type="molecule type" value="Genomic_DNA"/>
</dbReference>
<organism evidence="4 5">
    <name type="scientific">Sulfurisphaera ohwakuensis</name>
    <dbReference type="NCBI Taxonomy" id="69656"/>
    <lineage>
        <taxon>Archaea</taxon>
        <taxon>Thermoproteota</taxon>
        <taxon>Thermoprotei</taxon>
        <taxon>Sulfolobales</taxon>
        <taxon>Sulfolobaceae</taxon>
        <taxon>Sulfurisphaera</taxon>
    </lineage>
</organism>
<keyword evidence="3" id="KW-0378">Hydrolase</keyword>
<dbReference type="GeneID" id="42801898"/>
<keyword evidence="1 2" id="KW-0175">Coiled coil</keyword>
<dbReference type="OrthoDB" id="36891at2157"/>
<evidence type="ECO:0000313" key="3">
    <source>
        <dbReference type="EMBL" id="MBB5253435.1"/>
    </source>
</evidence>
<evidence type="ECO:0000256" key="1">
    <source>
        <dbReference type="ARBA" id="ARBA00023054"/>
    </source>
</evidence>